<dbReference type="EMBL" id="BLXX01000010">
    <property type="protein sequence ID" value="GFO60678.1"/>
    <property type="molecule type" value="Genomic_DNA"/>
</dbReference>
<feature type="transmembrane region" description="Helical" evidence="1">
    <location>
        <begin position="404"/>
        <end position="423"/>
    </location>
</feature>
<organism evidence="2 3">
    <name type="scientific">Geomonas silvestris</name>
    <dbReference type="NCBI Taxonomy" id="2740184"/>
    <lineage>
        <taxon>Bacteria</taxon>
        <taxon>Pseudomonadati</taxon>
        <taxon>Thermodesulfobacteriota</taxon>
        <taxon>Desulfuromonadia</taxon>
        <taxon>Geobacterales</taxon>
        <taxon>Geobacteraceae</taxon>
        <taxon>Geomonas</taxon>
    </lineage>
</organism>
<reference evidence="3" key="1">
    <citation type="submission" date="2020-06" db="EMBL/GenBank/DDBJ databases">
        <title>Draft genomic sequence of Geomonas sp. Red330.</title>
        <authorList>
            <person name="Itoh H."/>
            <person name="Zhenxing X."/>
            <person name="Ushijima N."/>
            <person name="Masuda Y."/>
            <person name="Shiratori Y."/>
            <person name="Senoo K."/>
        </authorList>
    </citation>
    <scope>NUCLEOTIDE SEQUENCE [LARGE SCALE GENOMIC DNA]</scope>
    <source>
        <strain evidence="3">Red330</strain>
    </source>
</reference>
<feature type="transmembrane region" description="Helical" evidence="1">
    <location>
        <begin position="765"/>
        <end position="784"/>
    </location>
</feature>
<dbReference type="InterPro" id="IPR018580">
    <property type="entry name" value="Uncharacterised_YfhO"/>
</dbReference>
<feature type="transmembrane region" description="Helical" evidence="1">
    <location>
        <begin position="206"/>
        <end position="223"/>
    </location>
</feature>
<dbReference type="Proteomes" id="UP000556026">
    <property type="component" value="Unassembled WGS sequence"/>
</dbReference>
<feature type="transmembrane region" description="Helical" evidence="1">
    <location>
        <begin position="24"/>
        <end position="44"/>
    </location>
</feature>
<feature type="transmembrane region" description="Helical" evidence="1">
    <location>
        <begin position="119"/>
        <end position="148"/>
    </location>
</feature>
<keyword evidence="1" id="KW-1133">Transmembrane helix</keyword>
<name>A0A6V8ML10_9BACT</name>
<sequence>MLRESTRLSDPGTPPTAPRAVRPALLWAAAIVAGVLSPGALYLLSGYTLSWRDTSKLFQPIRPTVVEALRSFHLPLWNPHEILGIPLFAQMMHGVLHPVSLLGAYLFPHAGMDALILGYFALAALGAALFSRVLGAPLTAAAIAGFGYGLSGYVQGLSSNVQYLCAAATAPWVLAALRRAGEGRRFGASAAALACCALWFSGDPQWSIVALLLGFALSWEAGGGPGVRRAALGVAVGTALAAVQLIPTLVFLQETSRGVQLDPFDRLTWALAPWRLIEFLVPGFFGSPNLGTTQWPVFIWLGGMSRPGLEMPFLPSVYLGGGLLLLAVAGLRQKRLTLLLGGAALVLLWLALGFHAGSEQLLHHLPVWGKFRYAEKLVGPLALCLAVLASFGAQQLAGNPDRRWAVLAGGLGALALVGAVFFWRSPSFAAQVDTPAAQQGVLQAYHNLSRGLVHAGVSLVALAGLIAAGLRWPRLRPALPPLLAALVFLESSLAAPFALHAGNPGVCDSAPLAAIKVNGEQTRIATPMEENYYYPRGLDLLDAQVGGQSHMGSPSYNVASGIDQINTYTGLRPQRFDSLIGALNGSFGPRSLAALRRYSLTHMVVKNPHTPQETEIAIAASEGGTRVLDNPEWDFSVWRVPHRPWALFAGELLPASGEDAALQGLLAAYAKGAGAVVLEGATSVPRDPGAGRVLSAARTENTLRIDAEAGQDGVLVINDSFWPGWQARLDGREIPIWRADYVVRAVPWSSGRHLLEMEYYPREVMIGWLLTLAGAVAFINLAILEGRRKRN</sequence>
<evidence type="ECO:0000256" key="1">
    <source>
        <dbReference type="SAM" id="Phobius"/>
    </source>
</evidence>
<feature type="transmembrane region" description="Helical" evidence="1">
    <location>
        <begin position="377"/>
        <end position="397"/>
    </location>
</feature>
<proteinExistence type="predicted"/>
<feature type="transmembrane region" description="Helical" evidence="1">
    <location>
        <begin position="338"/>
        <end position="357"/>
    </location>
</feature>
<evidence type="ECO:0000313" key="2">
    <source>
        <dbReference type="EMBL" id="GFO60678.1"/>
    </source>
</evidence>
<dbReference type="AlphaFoldDB" id="A0A6V8ML10"/>
<dbReference type="PANTHER" id="PTHR38454">
    <property type="entry name" value="INTEGRAL MEMBRANE PROTEIN-RELATED"/>
    <property type="match status" value="1"/>
</dbReference>
<evidence type="ECO:0000313" key="3">
    <source>
        <dbReference type="Proteomes" id="UP000556026"/>
    </source>
</evidence>
<feature type="transmembrane region" description="Helical" evidence="1">
    <location>
        <begin position="482"/>
        <end position="499"/>
    </location>
</feature>
<keyword evidence="1" id="KW-0472">Membrane</keyword>
<evidence type="ECO:0008006" key="4">
    <source>
        <dbReference type="Google" id="ProtNLM"/>
    </source>
</evidence>
<feature type="transmembrane region" description="Helical" evidence="1">
    <location>
        <begin position="451"/>
        <end position="470"/>
    </location>
</feature>
<feature type="transmembrane region" description="Helical" evidence="1">
    <location>
        <begin position="230"/>
        <end position="252"/>
    </location>
</feature>
<dbReference type="PANTHER" id="PTHR38454:SF1">
    <property type="entry name" value="INTEGRAL MEMBRANE PROTEIN"/>
    <property type="match status" value="1"/>
</dbReference>
<protein>
    <recommendedName>
        <fullName evidence="4">YfhO family protein</fullName>
    </recommendedName>
</protein>
<keyword evidence="1" id="KW-0812">Transmembrane</keyword>
<accession>A0A6V8ML10</accession>
<gene>
    <name evidence="2" type="ORF">GMST_30030</name>
</gene>
<feature type="transmembrane region" description="Helical" evidence="1">
    <location>
        <begin position="313"/>
        <end position="331"/>
    </location>
</feature>
<keyword evidence="3" id="KW-1185">Reference proteome</keyword>
<comment type="caution">
    <text evidence="2">The sequence shown here is derived from an EMBL/GenBank/DDBJ whole genome shotgun (WGS) entry which is preliminary data.</text>
</comment>
<dbReference type="RefSeq" id="WP_183355493.1">
    <property type="nucleotide sequence ID" value="NZ_BLXX01000010.1"/>
</dbReference>